<feature type="non-terminal residue" evidence="2">
    <location>
        <position position="42"/>
    </location>
</feature>
<name>X1EDL3_9ZZZZ</name>
<proteinExistence type="predicted"/>
<organism evidence="2">
    <name type="scientific">marine sediment metagenome</name>
    <dbReference type="NCBI Taxonomy" id="412755"/>
    <lineage>
        <taxon>unclassified sequences</taxon>
        <taxon>metagenomes</taxon>
        <taxon>ecological metagenomes</taxon>
    </lineage>
</organism>
<evidence type="ECO:0000256" key="1">
    <source>
        <dbReference type="SAM" id="Phobius"/>
    </source>
</evidence>
<accession>X1EDL3</accession>
<keyword evidence="1" id="KW-1133">Transmembrane helix</keyword>
<dbReference type="EMBL" id="BARU01014100">
    <property type="protein sequence ID" value="GAH31386.1"/>
    <property type="molecule type" value="Genomic_DNA"/>
</dbReference>
<evidence type="ECO:0000313" key="2">
    <source>
        <dbReference type="EMBL" id="GAH31386.1"/>
    </source>
</evidence>
<gene>
    <name evidence="2" type="ORF">S03H2_25088</name>
</gene>
<keyword evidence="1" id="KW-0812">Transmembrane</keyword>
<feature type="transmembrane region" description="Helical" evidence="1">
    <location>
        <begin position="17"/>
        <end position="40"/>
    </location>
</feature>
<sequence length="42" mass="4522">MLDPTRDYLIMLFPEGFWYDAAMLFAKITIGVAVTLGGVAGG</sequence>
<protein>
    <submittedName>
        <fullName evidence="2">Uncharacterized protein</fullName>
    </submittedName>
</protein>
<keyword evidence="1" id="KW-0472">Membrane</keyword>
<dbReference type="AlphaFoldDB" id="X1EDL3"/>
<reference evidence="2" key="1">
    <citation type="journal article" date="2014" name="Front. Microbiol.">
        <title>High frequency of phylogenetically diverse reductive dehalogenase-homologous genes in deep subseafloor sedimentary metagenomes.</title>
        <authorList>
            <person name="Kawai M."/>
            <person name="Futagami T."/>
            <person name="Toyoda A."/>
            <person name="Takaki Y."/>
            <person name="Nishi S."/>
            <person name="Hori S."/>
            <person name="Arai W."/>
            <person name="Tsubouchi T."/>
            <person name="Morono Y."/>
            <person name="Uchiyama I."/>
            <person name="Ito T."/>
            <person name="Fujiyama A."/>
            <person name="Inagaki F."/>
            <person name="Takami H."/>
        </authorList>
    </citation>
    <scope>NUCLEOTIDE SEQUENCE</scope>
    <source>
        <strain evidence="2">Expedition CK06-06</strain>
    </source>
</reference>
<comment type="caution">
    <text evidence="2">The sequence shown here is derived from an EMBL/GenBank/DDBJ whole genome shotgun (WGS) entry which is preliminary data.</text>
</comment>